<feature type="compositionally biased region" description="Basic and acidic residues" evidence="1">
    <location>
        <begin position="553"/>
        <end position="566"/>
    </location>
</feature>
<organism evidence="3 4">
    <name type="scientific">Heterodermia speciosa</name>
    <dbReference type="NCBI Taxonomy" id="116794"/>
    <lineage>
        <taxon>Eukaryota</taxon>
        <taxon>Fungi</taxon>
        <taxon>Dikarya</taxon>
        <taxon>Ascomycota</taxon>
        <taxon>Pezizomycotina</taxon>
        <taxon>Lecanoromycetes</taxon>
        <taxon>OSLEUM clade</taxon>
        <taxon>Lecanoromycetidae</taxon>
        <taxon>Caliciales</taxon>
        <taxon>Physciaceae</taxon>
        <taxon>Heterodermia</taxon>
    </lineage>
</organism>
<name>A0A8H3J4I0_9LECA</name>
<feature type="region of interest" description="Disordered" evidence="1">
    <location>
        <begin position="540"/>
        <end position="576"/>
    </location>
</feature>
<accession>A0A8H3J4I0</accession>
<dbReference type="OrthoDB" id="20872at2759"/>
<evidence type="ECO:0000259" key="2">
    <source>
        <dbReference type="Pfam" id="PF14479"/>
    </source>
</evidence>
<proteinExistence type="predicted"/>
<comment type="caution">
    <text evidence="3">The sequence shown here is derived from an EMBL/GenBank/DDBJ whole genome shotgun (WGS) entry which is preliminary data.</text>
</comment>
<sequence>MVPTQSLSMDAISVTLGVVALFKTCIDSFEYFKAASELNRNFEVLLVKLDFEQERLLVWGDVIGIGKAGIDKPEENAENSDLTKRCLVNIKNLLEDTEALKSRYGVRQVSSNGQQFERSRVSANALKRFRLRFGRPREHSVLNRTRWAIHDATKFQSLVSDLRDLIDCLTRRVPIPQLRLDQQVQDDISSMVDDISGLRLVQEACEDHYPTWQKAASVAIDVSEAGTVDGLAHENAAHYISHIPNDSSLPNRPEITRAFGEKQLYLPNETCLFFVTTEQCATRNLESPCDQMRLGEMAFLPECSYITPRSVKLFTAPGYRIGKYIEPQDFTVVDLDEQLKYRVHQSASEGYERAELAEEQYRVKVYVYCSPCACQIATALDICRYRARSPFITFHIRIDYLLATSCCAPSSGIDGICSVIDRLVGVETNESEPLIRGMQAMDREWLEQTVDRAGELEEASESSPESEITRIVGYHSGEKKLAAIVILGETDYCVPLLSVRPFPSFEAGSRFRDNMMFMLKQTTESPGQWRRSYLATYSPKPPIIRTSSLPATVDKRQSDDTPEEKNKRPKTIRAGQ</sequence>
<dbReference type="EMBL" id="CAJPDS010000157">
    <property type="protein sequence ID" value="CAF9940615.1"/>
    <property type="molecule type" value="Genomic_DNA"/>
</dbReference>
<dbReference type="Gene3D" id="1.20.120.1020">
    <property type="entry name" value="Prion-inhibition and propagation, HeLo domain"/>
    <property type="match status" value="1"/>
</dbReference>
<evidence type="ECO:0000313" key="3">
    <source>
        <dbReference type="EMBL" id="CAF9940615.1"/>
    </source>
</evidence>
<evidence type="ECO:0000256" key="1">
    <source>
        <dbReference type="SAM" id="MobiDB-lite"/>
    </source>
</evidence>
<gene>
    <name evidence="3" type="ORF">HETSPECPRED_002465</name>
</gene>
<reference evidence="3" key="1">
    <citation type="submission" date="2021-03" db="EMBL/GenBank/DDBJ databases">
        <authorList>
            <person name="Tagirdzhanova G."/>
        </authorList>
    </citation>
    <scope>NUCLEOTIDE SEQUENCE</scope>
</reference>
<dbReference type="InterPro" id="IPR038305">
    <property type="entry name" value="HeLo_sf"/>
</dbReference>
<dbReference type="PANTHER" id="PTHR37542">
    <property type="entry name" value="HELO DOMAIN-CONTAINING PROTEIN-RELATED"/>
    <property type="match status" value="1"/>
</dbReference>
<feature type="domain" description="Prion-inhibition and propagation HeLo" evidence="2">
    <location>
        <begin position="16"/>
        <end position="200"/>
    </location>
</feature>
<dbReference type="InterPro" id="IPR029498">
    <property type="entry name" value="HeLo_dom"/>
</dbReference>
<evidence type="ECO:0000313" key="4">
    <source>
        <dbReference type="Proteomes" id="UP000664521"/>
    </source>
</evidence>
<dbReference type="Pfam" id="PF14479">
    <property type="entry name" value="HeLo"/>
    <property type="match status" value="1"/>
</dbReference>
<feature type="compositionally biased region" description="Basic residues" evidence="1">
    <location>
        <begin position="567"/>
        <end position="576"/>
    </location>
</feature>
<dbReference type="PANTHER" id="PTHR37542:SF3">
    <property type="entry name" value="PRION-INHIBITION AND PROPAGATION HELO DOMAIN-CONTAINING PROTEIN"/>
    <property type="match status" value="1"/>
</dbReference>
<keyword evidence="4" id="KW-1185">Reference proteome</keyword>
<dbReference type="AlphaFoldDB" id="A0A8H3J4I0"/>
<protein>
    <recommendedName>
        <fullName evidence="2">Prion-inhibition and propagation HeLo domain-containing protein</fullName>
    </recommendedName>
</protein>
<dbReference type="Proteomes" id="UP000664521">
    <property type="component" value="Unassembled WGS sequence"/>
</dbReference>